<accession>A0ABW1H5I3</accession>
<dbReference type="Pfam" id="PF08241">
    <property type="entry name" value="Methyltransf_11"/>
    <property type="match status" value="1"/>
</dbReference>
<dbReference type="Gene3D" id="3.40.50.150">
    <property type="entry name" value="Vaccinia Virus protein VP39"/>
    <property type="match status" value="1"/>
</dbReference>
<dbReference type="Proteomes" id="UP001596226">
    <property type="component" value="Unassembled WGS sequence"/>
</dbReference>
<proteinExistence type="predicted"/>
<reference evidence="3" key="1">
    <citation type="journal article" date="2019" name="Int. J. Syst. Evol. Microbiol.">
        <title>The Global Catalogue of Microorganisms (GCM) 10K type strain sequencing project: providing services to taxonomists for standard genome sequencing and annotation.</title>
        <authorList>
            <consortium name="The Broad Institute Genomics Platform"/>
            <consortium name="The Broad Institute Genome Sequencing Center for Infectious Disease"/>
            <person name="Wu L."/>
            <person name="Ma J."/>
        </authorList>
    </citation>
    <scope>NUCLEOTIDE SEQUENCE [LARGE SCALE GENOMIC DNA]</scope>
    <source>
        <strain evidence="3">CGMCC 4.7144</strain>
    </source>
</reference>
<protein>
    <submittedName>
        <fullName evidence="2">Class I SAM-dependent methyltransferase</fullName>
        <ecNumber evidence="2">2.1.-.-</ecNumber>
    </submittedName>
</protein>
<evidence type="ECO:0000259" key="1">
    <source>
        <dbReference type="Pfam" id="PF08241"/>
    </source>
</evidence>
<keyword evidence="3" id="KW-1185">Reference proteome</keyword>
<feature type="domain" description="Methyltransferase type 11" evidence="1">
    <location>
        <begin position="46"/>
        <end position="137"/>
    </location>
</feature>
<dbReference type="InterPro" id="IPR013216">
    <property type="entry name" value="Methyltransf_11"/>
</dbReference>
<dbReference type="InterPro" id="IPR029063">
    <property type="entry name" value="SAM-dependent_MTases_sf"/>
</dbReference>
<comment type="caution">
    <text evidence="2">The sequence shown here is derived from an EMBL/GenBank/DDBJ whole genome shotgun (WGS) entry which is preliminary data.</text>
</comment>
<dbReference type="GO" id="GO:0032259">
    <property type="term" value="P:methylation"/>
    <property type="evidence" value="ECO:0007669"/>
    <property type="project" value="UniProtKB-KW"/>
</dbReference>
<name>A0ABW1H5I3_9ACTN</name>
<dbReference type="GO" id="GO:0008168">
    <property type="term" value="F:methyltransferase activity"/>
    <property type="evidence" value="ECO:0007669"/>
    <property type="project" value="UniProtKB-KW"/>
</dbReference>
<evidence type="ECO:0000313" key="3">
    <source>
        <dbReference type="Proteomes" id="UP001596226"/>
    </source>
</evidence>
<evidence type="ECO:0000313" key="2">
    <source>
        <dbReference type="EMBL" id="MFC5923606.1"/>
    </source>
</evidence>
<sequence>MDELTTRNRNAYDRIAGEFAARNAGMPPSYLAVADEVQDRCVGPLLDLGCGVGRDLAFWSDRGVAAVGLDLSWGMLDFARTRTAAPLVQADMLRLPFPDAAFGAVWCSASLLHLPKALAPAALVEMRRVLRADGPLLASLQEGDGESWERWRGEEADRYFARYSGEESRALLVEAGFTPLRLERAVSPVGQSWLCHLAVRAE</sequence>
<dbReference type="CDD" id="cd02440">
    <property type="entry name" value="AdoMet_MTases"/>
    <property type="match status" value="1"/>
</dbReference>
<dbReference type="EMBL" id="JBHSQS010000005">
    <property type="protein sequence ID" value="MFC5923606.1"/>
    <property type="molecule type" value="Genomic_DNA"/>
</dbReference>
<dbReference type="EC" id="2.1.-.-" evidence="2"/>
<keyword evidence="2" id="KW-0808">Transferase</keyword>
<dbReference type="RefSeq" id="WP_377508667.1">
    <property type="nucleotide sequence ID" value="NZ_JBHSQS010000005.1"/>
</dbReference>
<dbReference type="PANTHER" id="PTHR43591:SF24">
    <property type="entry name" value="2-METHOXY-6-POLYPRENYL-1,4-BENZOQUINOL METHYLASE, MITOCHONDRIAL"/>
    <property type="match status" value="1"/>
</dbReference>
<gene>
    <name evidence="2" type="ORF">ACFQGL_09665</name>
</gene>
<dbReference type="PANTHER" id="PTHR43591">
    <property type="entry name" value="METHYLTRANSFERASE"/>
    <property type="match status" value="1"/>
</dbReference>
<organism evidence="2 3">
    <name type="scientific">Micromonospora vulcania</name>
    <dbReference type="NCBI Taxonomy" id="1441873"/>
    <lineage>
        <taxon>Bacteria</taxon>
        <taxon>Bacillati</taxon>
        <taxon>Actinomycetota</taxon>
        <taxon>Actinomycetes</taxon>
        <taxon>Micromonosporales</taxon>
        <taxon>Micromonosporaceae</taxon>
        <taxon>Micromonospora</taxon>
    </lineage>
</organism>
<dbReference type="SUPFAM" id="SSF53335">
    <property type="entry name" value="S-adenosyl-L-methionine-dependent methyltransferases"/>
    <property type="match status" value="1"/>
</dbReference>
<keyword evidence="2" id="KW-0489">Methyltransferase</keyword>